<dbReference type="PROSITE" id="PS50885">
    <property type="entry name" value="HAMP"/>
    <property type="match status" value="1"/>
</dbReference>
<evidence type="ECO:0000259" key="10">
    <source>
        <dbReference type="PROSITE" id="PS50885"/>
    </source>
</evidence>
<dbReference type="InterPro" id="IPR004089">
    <property type="entry name" value="MCPsignal_dom"/>
</dbReference>
<keyword evidence="4 8" id="KW-0472">Membrane</keyword>
<dbReference type="PROSITE" id="PS50111">
    <property type="entry name" value="CHEMOTAXIS_TRANSDUC_2"/>
    <property type="match status" value="1"/>
</dbReference>
<comment type="subcellular location">
    <subcellularLocation>
        <location evidence="1">Membrane</location>
        <topology evidence="1">Multi-pass membrane protein</topology>
    </subcellularLocation>
</comment>
<evidence type="ECO:0000259" key="9">
    <source>
        <dbReference type="PROSITE" id="PS50111"/>
    </source>
</evidence>
<dbReference type="RefSeq" id="WP_375087864.1">
    <property type="nucleotide sequence ID" value="NZ_CP136522.1"/>
</dbReference>
<keyword evidence="3 8" id="KW-1133">Transmembrane helix</keyword>
<accession>A0ABZ0JW81</accession>
<keyword evidence="12" id="KW-1185">Reference proteome</keyword>
<evidence type="ECO:0000256" key="1">
    <source>
        <dbReference type="ARBA" id="ARBA00004141"/>
    </source>
</evidence>
<dbReference type="SUPFAM" id="SSF58104">
    <property type="entry name" value="Methyl-accepting chemotaxis protein (MCP) signaling domain"/>
    <property type="match status" value="1"/>
</dbReference>
<evidence type="ECO:0000256" key="3">
    <source>
        <dbReference type="ARBA" id="ARBA00022989"/>
    </source>
</evidence>
<dbReference type="InterPro" id="IPR003660">
    <property type="entry name" value="HAMP_dom"/>
</dbReference>
<dbReference type="Pfam" id="PF00015">
    <property type="entry name" value="MCPsignal"/>
    <property type="match status" value="1"/>
</dbReference>
<dbReference type="SMART" id="SM00283">
    <property type="entry name" value="MA"/>
    <property type="match status" value="1"/>
</dbReference>
<organism evidence="11 12">
    <name type="scientific">Shewanella youngdeokensis</name>
    <dbReference type="NCBI Taxonomy" id="2999068"/>
    <lineage>
        <taxon>Bacteria</taxon>
        <taxon>Pseudomonadati</taxon>
        <taxon>Pseudomonadota</taxon>
        <taxon>Gammaproteobacteria</taxon>
        <taxon>Alteromonadales</taxon>
        <taxon>Shewanellaceae</taxon>
        <taxon>Shewanella</taxon>
    </lineage>
</organism>
<feature type="domain" description="HAMP" evidence="10">
    <location>
        <begin position="206"/>
        <end position="260"/>
    </location>
</feature>
<feature type="transmembrane region" description="Helical" evidence="8">
    <location>
        <begin position="186"/>
        <end position="205"/>
    </location>
</feature>
<dbReference type="EMBL" id="CP136522">
    <property type="protein sequence ID" value="WOT04560.1"/>
    <property type="molecule type" value="Genomic_DNA"/>
</dbReference>
<keyword evidence="5 7" id="KW-0807">Transducer</keyword>
<feature type="transmembrane region" description="Helical" evidence="8">
    <location>
        <begin position="12"/>
        <end position="34"/>
    </location>
</feature>
<gene>
    <name evidence="11" type="ORF">RGE70_14690</name>
</gene>
<evidence type="ECO:0000256" key="4">
    <source>
        <dbReference type="ARBA" id="ARBA00023136"/>
    </source>
</evidence>
<dbReference type="Pfam" id="PF00672">
    <property type="entry name" value="HAMP"/>
    <property type="match status" value="1"/>
</dbReference>
<sequence length="540" mass="58541">MISISIRTKISIIASIAVLALAVVSLMISTTLNYNTKTVSNIQNIDYPTLSISSLNKVLMQQASERFNIAVILGDTEYLDANMQVEKDIHQGLKKLKSLDKSNDVNVISTLQNNITIYFSEARKIATGIIEGTIPLSDAAVLAKKNSALLESINTALNQQYSAQQTKVNKVVTELAQKNENINVQIQITTVVCLLIILLLAWFIINGIKNDLEKIINKMKDISSGQGDLTARLEYHKKDELKDFVDHFNLFVENLHGNISSVLSNVNSLEAISKNLIQTNSVTQSLSQEQLSSIEEVASAVSQMSEVAQDIAGNATDTAGAVNNALGLSKQGNDFVQETKVAINNLVADVKAVVDVVSELNSSTKNAESILHSINSIAEQTNLLALNAAIEAARAGEQGRGFAVVADEVRTLASRTQISTKEIQQVLEQLQSQTNVAMKLISGSVINAEACTDRSNDAESALSKVMKNVIDVEQRNELVAAATEEQGQTTLEIENHLLSIRDMSHKTADSVEQANKVAVDIQSIEENLALITAQFKVNAT</sequence>
<reference evidence="11 12" key="1">
    <citation type="submission" date="2023-10" db="EMBL/GenBank/DDBJ databases">
        <title>Complete genome sequence of Shewanella sp. DAU334.</title>
        <authorList>
            <person name="Lee Y.-S."/>
            <person name="Jeong H.-R."/>
            <person name="Hwang E.-J."/>
            <person name="Choi Y.-L."/>
            <person name="Kim G.-D."/>
        </authorList>
    </citation>
    <scope>NUCLEOTIDE SEQUENCE [LARGE SCALE GENOMIC DNA]</scope>
    <source>
        <strain evidence="11 12">DAU334</strain>
    </source>
</reference>
<keyword evidence="2 8" id="KW-0812">Transmembrane</keyword>
<dbReference type="SMART" id="SM00304">
    <property type="entry name" value="HAMP"/>
    <property type="match status" value="1"/>
</dbReference>
<evidence type="ECO:0000313" key="12">
    <source>
        <dbReference type="Proteomes" id="UP001529491"/>
    </source>
</evidence>
<evidence type="ECO:0000256" key="2">
    <source>
        <dbReference type="ARBA" id="ARBA00022692"/>
    </source>
</evidence>
<feature type="domain" description="Methyl-accepting transducer" evidence="9">
    <location>
        <begin position="265"/>
        <end position="501"/>
    </location>
</feature>
<name>A0ABZ0JW81_9GAMM</name>
<dbReference type="PANTHER" id="PTHR32089:SF119">
    <property type="entry name" value="METHYL-ACCEPTING CHEMOTAXIS PROTEIN CTPL"/>
    <property type="match status" value="1"/>
</dbReference>
<evidence type="ECO:0000256" key="6">
    <source>
        <dbReference type="ARBA" id="ARBA00029447"/>
    </source>
</evidence>
<evidence type="ECO:0000313" key="11">
    <source>
        <dbReference type="EMBL" id="WOT04560.1"/>
    </source>
</evidence>
<comment type="similarity">
    <text evidence="6">Belongs to the methyl-accepting chemotaxis (MCP) protein family.</text>
</comment>
<dbReference type="Proteomes" id="UP001529491">
    <property type="component" value="Chromosome"/>
</dbReference>
<evidence type="ECO:0000256" key="8">
    <source>
        <dbReference type="SAM" id="Phobius"/>
    </source>
</evidence>
<proteinExistence type="inferred from homology"/>
<dbReference type="CDD" id="cd06225">
    <property type="entry name" value="HAMP"/>
    <property type="match status" value="1"/>
</dbReference>
<dbReference type="PANTHER" id="PTHR32089">
    <property type="entry name" value="METHYL-ACCEPTING CHEMOTAXIS PROTEIN MCPB"/>
    <property type="match status" value="1"/>
</dbReference>
<protein>
    <submittedName>
        <fullName evidence="11">Methyl-accepting chemotaxis protein</fullName>
    </submittedName>
</protein>
<evidence type="ECO:0000256" key="5">
    <source>
        <dbReference type="ARBA" id="ARBA00023224"/>
    </source>
</evidence>
<dbReference type="Gene3D" id="1.10.287.950">
    <property type="entry name" value="Methyl-accepting chemotaxis protein"/>
    <property type="match status" value="1"/>
</dbReference>
<evidence type="ECO:0000256" key="7">
    <source>
        <dbReference type="PROSITE-ProRule" id="PRU00284"/>
    </source>
</evidence>